<keyword evidence="1" id="KW-0175">Coiled coil</keyword>
<dbReference type="KEGG" id="amc:MADE_1014665"/>
<organism evidence="2 3">
    <name type="scientific">Alteromonas mediterranea (strain DSM 17117 / CIP 110805 / LMG 28347 / Deep ecotype)</name>
    <dbReference type="NCBI Taxonomy" id="1774373"/>
    <lineage>
        <taxon>Bacteria</taxon>
        <taxon>Pseudomonadati</taxon>
        <taxon>Pseudomonadota</taxon>
        <taxon>Gammaproteobacteria</taxon>
        <taxon>Alteromonadales</taxon>
        <taxon>Alteromonadaceae</taxon>
        <taxon>Alteromonas/Salinimonas group</taxon>
        <taxon>Alteromonas</taxon>
    </lineage>
</organism>
<reference evidence="2 3" key="1">
    <citation type="journal article" date="2008" name="ISME J.">
        <title>Comparative genomics of two ecotypes of the marine planktonic copiotroph Alteromonas macleodii suggests alternative lifestyles associated with different kinds of particulate organic matter.</title>
        <authorList>
            <person name="Ivars-Martinez E."/>
            <person name="Martin-Cuadrado A.B."/>
            <person name="D'Auria G."/>
            <person name="Mira A."/>
            <person name="Ferriera S."/>
            <person name="Johnson J."/>
            <person name="Friedman R."/>
            <person name="Rodriguez-Valera F."/>
        </authorList>
    </citation>
    <scope>NUCLEOTIDE SEQUENCE [LARGE SCALE GENOMIC DNA]</scope>
    <source>
        <strain evidence="3">DSM 17117 / CIP 110805 / LMG 28347 / Deep ecotype</strain>
    </source>
</reference>
<reference evidence="2 3" key="2">
    <citation type="journal article" date="2015" name="Antonie Van Leeuwenhoek">
        <title>Ecophysiological diversity of a novel member of the genus Alteromonas, and description of Alteromonas mediterranea sp. nov.</title>
        <authorList>
            <person name="Ivanova E.P."/>
            <person name="Lopez-Perez M."/>
            <person name="Zabalos M."/>
            <person name="Nguyen S.H."/>
            <person name="Webb H.K."/>
            <person name="Ryan J."/>
            <person name="Lagutin K."/>
            <person name="Vyssotski M."/>
            <person name="Crawford R.J."/>
            <person name="Rodriguez-Valera F."/>
        </authorList>
    </citation>
    <scope>NUCLEOTIDE SEQUENCE [LARGE SCALE GENOMIC DNA]</scope>
    <source>
        <strain evidence="3">DSM 17117 / CIP 110805 / LMG 28347 / Deep ecotype</strain>
    </source>
</reference>
<proteinExistence type="predicted"/>
<dbReference type="RefSeq" id="WP_012519359.1">
    <property type="nucleotide sequence ID" value="NC_011138.3"/>
</dbReference>
<dbReference type="EMBL" id="CP001103">
    <property type="protein sequence ID" value="AEA99067.1"/>
    <property type="molecule type" value="Genomic_DNA"/>
</dbReference>
<name>F2GCB1_ALTMD</name>
<keyword evidence="3" id="KW-1185">Reference proteome</keyword>
<evidence type="ECO:0000313" key="3">
    <source>
        <dbReference type="Proteomes" id="UP000001870"/>
    </source>
</evidence>
<evidence type="ECO:0000256" key="1">
    <source>
        <dbReference type="SAM" id="Coils"/>
    </source>
</evidence>
<dbReference type="HOGENOM" id="CLU_2165644_0_0_6"/>
<dbReference type="AlphaFoldDB" id="F2GCB1"/>
<sequence>MALTAWAQEAKAKREAWYKIERLEAQLAKANERIEELEHYNLRLANESHAKSLEIDSANKSVIETHVKALQSLLNKKCPVSGYVIRDKESREIIVEELEQLLKEQSTDVR</sequence>
<dbReference type="Proteomes" id="UP000001870">
    <property type="component" value="Chromosome"/>
</dbReference>
<accession>F2GCB1</accession>
<evidence type="ECO:0000313" key="2">
    <source>
        <dbReference type="EMBL" id="AEA99067.1"/>
    </source>
</evidence>
<feature type="coiled-coil region" evidence="1">
    <location>
        <begin position="20"/>
        <end position="47"/>
    </location>
</feature>
<protein>
    <submittedName>
        <fullName evidence="2">Uncharacterized protein</fullName>
    </submittedName>
</protein>
<gene>
    <name evidence="2" type="ordered locus">MADE_1014665</name>
</gene>